<dbReference type="PANTHER" id="PTHR43630:SF1">
    <property type="entry name" value="POLY-BETA-1,6-N-ACETYL-D-GLUCOSAMINE SYNTHASE"/>
    <property type="match status" value="1"/>
</dbReference>
<feature type="transmembrane region" description="Helical" evidence="4">
    <location>
        <begin position="349"/>
        <end position="369"/>
    </location>
</feature>
<keyword evidence="4" id="KW-0472">Membrane</keyword>
<proteinExistence type="inferred from homology"/>
<comment type="similarity">
    <text evidence="1">Belongs to the glycosyltransferase 2 family.</text>
</comment>
<accession>A0A1F4Y0D6</accession>
<dbReference type="Pfam" id="PF00535">
    <property type="entry name" value="Glycos_transf_2"/>
    <property type="match status" value="1"/>
</dbReference>
<organism evidence="6 7">
    <name type="scientific">Candidatus Adlerbacteria bacterium RIFCSPLOWO2_01_FULL_54_21b</name>
    <dbReference type="NCBI Taxonomy" id="1797245"/>
    <lineage>
        <taxon>Bacteria</taxon>
        <taxon>Candidatus Adleribacteriota</taxon>
    </lineage>
</organism>
<protein>
    <recommendedName>
        <fullName evidence="5">Glycosyltransferase 2-like domain-containing protein</fullName>
    </recommendedName>
</protein>
<name>A0A1F4Y0D6_9BACT</name>
<feature type="transmembrane region" description="Helical" evidence="4">
    <location>
        <begin position="288"/>
        <end position="312"/>
    </location>
</feature>
<keyword evidence="2" id="KW-0328">Glycosyltransferase</keyword>
<evidence type="ECO:0000256" key="4">
    <source>
        <dbReference type="SAM" id="Phobius"/>
    </source>
</evidence>
<evidence type="ECO:0000256" key="1">
    <source>
        <dbReference type="ARBA" id="ARBA00006739"/>
    </source>
</evidence>
<dbReference type="GO" id="GO:0016757">
    <property type="term" value="F:glycosyltransferase activity"/>
    <property type="evidence" value="ECO:0007669"/>
    <property type="project" value="UniProtKB-KW"/>
</dbReference>
<keyword evidence="4" id="KW-1133">Transmembrane helix</keyword>
<reference evidence="6 7" key="1">
    <citation type="journal article" date="2016" name="Nat. Commun.">
        <title>Thousands of microbial genomes shed light on interconnected biogeochemical processes in an aquifer system.</title>
        <authorList>
            <person name="Anantharaman K."/>
            <person name="Brown C.T."/>
            <person name="Hug L.A."/>
            <person name="Sharon I."/>
            <person name="Castelle C.J."/>
            <person name="Probst A.J."/>
            <person name="Thomas B.C."/>
            <person name="Singh A."/>
            <person name="Wilkins M.J."/>
            <person name="Karaoz U."/>
            <person name="Brodie E.L."/>
            <person name="Williams K.H."/>
            <person name="Hubbard S.S."/>
            <person name="Banfield J.F."/>
        </authorList>
    </citation>
    <scope>NUCLEOTIDE SEQUENCE [LARGE SCALE GENOMIC DNA]</scope>
</reference>
<dbReference type="SUPFAM" id="SSF53448">
    <property type="entry name" value="Nucleotide-diphospho-sugar transferases"/>
    <property type="match status" value="1"/>
</dbReference>
<evidence type="ECO:0000259" key="5">
    <source>
        <dbReference type="Pfam" id="PF00535"/>
    </source>
</evidence>
<evidence type="ECO:0000256" key="2">
    <source>
        <dbReference type="ARBA" id="ARBA00022676"/>
    </source>
</evidence>
<comment type="caution">
    <text evidence="6">The sequence shown here is derived from an EMBL/GenBank/DDBJ whole genome shotgun (WGS) entry which is preliminary data.</text>
</comment>
<dbReference type="AlphaFoldDB" id="A0A1F4Y0D6"/>
<feature type="transmembrane region" description="Helical" evidence="4">
    <location>
        <begin position="381"/>
        <end position="401"/>
    </location>
</feature>
<keyword evidence="4" id="KW-0812">Transmembrane</keyword>
<dbReference type="Proteomes" id="UP000178585">
    <property type="component" value="Unassembled WGS sequence"/>
</dbReference>
<feature type="transmembrane region" description="Helical" evidence="4">
    <location>
        <begin position="6"/>
        <end position="27"/>
    </location>
</feature>
<dbReference type="Gene3D" id="3.90.550.10">
    <property type="entry name" value="Spore Coat Polysaccharide Biosynthesis Protein SpsA, Chain A"/>
    <property type="match status" value="1"/>
</dbReference>
<feature type="domain" description="Glycosyltransferase 2-like" evidence="5">
    <location>
        <begin position="46"/>
        <end position="214"/>
    </location>
</feature>
<evidence type="ECO:0000256" key="3">
    <source>
        <dbReference type="ARBA" id="ARBA00022679"/>
    </source>
</evidence>
<evidence type="ECO:0000313" key="7">
    <source>
        <dbReference type="Proteomes" id="UP000178585"/>
    </source>
</evidence>
<dbReference type="InterPro" id="IPR029044">
    <property type="entry name" value="Nucleotide-diphossugar_trans"/>
</dbReference>
<dbReference type="STRING" id="1797245.A2949_01695"/>
<gene>
    <name evidence="6" type="ORF">A2949_01695</name>
</gene>
<dbReference type="InterPro" id="IPR001173">
    <property type="entry name" value="Glyco_trans_2-like"/>
</dbReference>
<keyword evidence="3" id="KW-0808">Transferase</keyword>
<dbReference type="PANTHER" id="PTHR43630">
    <property type="entry name" value="POLY-BETA-1,6-N-ACETYL-D-GLUCOSAMINE SYNTHASE"/>
    <property type="match status" value="1"/>
</dbReference>
<dbReference type="CDD" id="cd06423">
    <property type="entry name" value="CESA_like"/>
    <property type="match status" value="1"/>
</dbReference>
<dbReference type="EMBL" id="MEWZ01000005">
    <property type="protein sequence ID" value="OGC87318.1"/>
    <property type="molecule type" value="Genomic_DNA"/>
</dbReference>
<sequence>MDIGALGLYMCLFIALYFEVFLLISFIEHAPSKKEDALPRHYPSVSILVPCFNEEKTLAHTVESLLALQYPQDKLQIVVIDDGSRDATQAIGRDYAHRYPESILFLQKKNGGKYTALNLGIEHSHGEIVGCLDADSFAAKDALIEAVKRFESDENIMAITPVMQVYKPRTALERMQSVEYTFGIFYKKMFDNLSAINVLPGPFSLYKREVFKQIGPFRHAHNAEDMEIAFRMHSHGLRIVNAHTSFVYTTVPNTLRTLLRQRIRWSQGFLRNARDYKHMFFNPRFGNFGMLILPFALTGFFAGTYTALYAAYHLLSLVSSRVTDTTATGIPPHLPDPAALNWFYINTDMMLFIVLVVLCLTVVSIILGSRIAQTRLPLKSFVAYFALFGFIAPLWLLRSLWGALLARESAWR</sequence>
<evidence type="ECO:0000313" key="6">
    <source>
        <dbReference type="EMBL" id="OGC87318.1"/>
    </source>
</evidence>